<evidence type="ECO:0000313" key="1">
    <source>
        <dbReference type="EMBL" id="JAD46836.1"/>
    </source>
</evidence>
<reference evidence="1" key="1">
    <citation type="submission" date="2014-09" db="EMBL/GenBank/DDBJ databases">
        <authorList>
            <person name="Magalhaes I.L.F."/>
            <person name="Oliveira U."/>
            <person name="Santos F.R."/>
            <person name="Vidigal T.H.D.A."/>
            <person name="Brescovit A.D."/>
            <person name="Santos A.J."/>
        </authorList>
    </citation>
    <scope>NUCLEOTIDE SEQUENCE</scope>
    <source>
        <tissue evidence="1">Shoot tissue taken approximately 20 cm above the soil surface</tissue>
    </source>
</reference>
<sequence>MISGSYYELSRLHFVSGTIS</sequence>
<name>A0A0A9A6W1_ARUDO</name>
<dbReference type="EMBL" id="GBRH01251059">
    <property type="protein sequence ID" value="JAD46836.1"/>
    <property type="molecule type" value="Transcribed_RNA"/>
</dbReference>
<organism evidence="1">
    <name type="scientific">Arundo donax</name>
    <name type="common">Giant reed</name>
    <name type="synonym">Donax arundinaceus</name>
    <dbReference type="NCBI Taxonomy" id="35708"/>
    <lineage>
        <taxon>Eukaryota</taxon>
        <taxon>Viridiplantae</taxon>
        <taxon>Streptophyta</taxon>
        <taxon>Embryophyta</taxon>
        <taxon>Tracheophyta</taxon>
        <taxon>Spermatophyta</taxon>
        <taxon>Magnoliopsida</taxon>
        <taxon>Liliopsida</taxon>
        <taxon>Poales</taxon>
        <taxon>Poaceae</taxon>
        <taxon>PACMAD clade</taxon>
        <taxon>Arundinoideae</taxon>
        <taxon>Arundineae</taxon>
        <taxon>Arundo</taxon>
    </lineage>
</organism>
<dbReference type="AlphaFoldDB" id="A0A0A9A6W1"/>
<protein>
    <submittedName>
        <fullName evidence="1">Uncharacterized protein</fullName>
    </submittedName>
</protein>
<proteinExistence type="predicted"/>
<reference evidence="1" key="2">
    <citation type="journal article" date="2015" name="Data Brief">
        <title>Shoot transcriptome of the giant reed, Arundo donax.</title>
        <authorList>
            <person name="Barrero R.A."/>
            <person name="Guerrero F.D."/>
            <person name="Moolhuijzen P."/>
            <person name="Goolsby J.A."/>
            <person name="Tidwell J."/>
            <person name="Bellgard S.E."/>
            <person name="Bellgard M.I."/>
        </authorList>
    </citation>
    <scope>NUCLEOTIDE SEQUENCE</scope>
    <source>
        <tissue evidence="1">Shoot tissue taken approximately 20 cm above the soil surface</tissue>
    </source>
</reference>
<accession>A0A0A9A6W1</accession>